<evidence type="ECO:0000313" key="3">
    <source>
        <dbReference type="EMBL" id="KAJ7611211.1"/>
    </source>
</evidence>
<keyword evidence="4" id="KW-1185">Reference proteome</keyword>
<feature type="region of interest" description="Disordered" evidence="1">
    <location>
        <begin position="75"/>
        <end position="105"/>
    </location>
</feature>
<sequence>MAQAYIDIFCYFTLLPPAFTVLARGAKSYITDPDVAYALDWAAERGLETSVALALLWTVGSLIWLIRATFTGLTSSRTSASSPNKPKKSKKEGGKAATPSTASDSSSSTLLAFLTLTSTPIVTAALLLSRGGIDDDSSMIDLTLLPTTNELIRLLLGGLQILFVLASFVFTLITFGTAASTMAGSLGPSTDPSDGPLATEEEWMEWGEGAAGDY</sequence>
<name>A0AAD7FCR2_9AGAR</name>
<proteinExistence type="predicted"/>
<keyword evidence="2" id="KW-0812">Transmembrane</keyword>
<reference evidence="3" key="1">
    <citation type="submission" date="2023-03" db="EMBL/GenBank/DDBJ databases">
        <title>Massive genome expansion in bonnet fungi (Mycena s.s.) driven by repeated elements and novel gene families across ecological guilds.</title>
        <authorList>
            <consortium name="Lawrence Berkeley National Laboratory"/>
            <person name="Harder C.B."/>
            <person name="Miyauchi S."/>
            <person name="Viragh M."/>
            <person name="Kuo A."/>
            <person name="Thoen E."/>
            <person name="Andreopoulos B."/>
            <person name="Lu D."/>
            <person name="Skrede I."/>
            <person name="Drula E."/>
            <person name="Henrissat B."/>
            <person name="Morin E."/>
            <person name="Kohler A."/>
            <person name="Barry K."/>
            <person name="LaButti K."/>
            <person name="Morin E."/>
            <person name="Salamov A."/>
            <person name="Lipzen A."/>
            <person name="Mereny Z."/>
            <person name="Hegedus B."/>
            <person name="Baldrian P."/>
            <person name="Stursova M."/>
            <person name="Weitz H."/>
            <person name="Taylor A."/>
            <person name="Grigoriev I.V."/>
            <person name="Nagy L.G."/>
            <person name="Martin F."/>
            <person name="Kauserud H."/>
        </authorList>
    </citation>
    <scope>NUCLEOTIDE SEQUENCE</scope>
    <source>
        <strain evidence="3">9284</strain>
    </source>
</reference>
<keyword evidence="2" id="KW-1133">Transmembrane helix</keyword>
<feature type="transmembrane region" description="Helical" evidence="2">
    <location>
        <begin position="47"/>
        <end position="66"/>
    </location>
</feature>
<protein>
    <submittedName>
        <fullName evidence="3">Uncharacterized protein</fullName>
    </submittedName>
</protein>
<comment type="caution">
    <text evidence="3">The sequence shown here is derived from an EMBL/GenBank/DDBJ whole genome shotgun (WGS) entry which is preliminary data.</text>
</comment>
<dbReference type="AlphaFoldDB" id="A0AAD7FCR2"/>
<dbReference type="Proteomes" id="UP001221142">
    <property type="component" value="Unassembled WGS sequence"/>
</dbReference>
<keyword evidence="2" id="KW-0472">Membrane</keyword>
<feature type="compositionally biased region" description="Low complexity" evidence="1">
    <location>
        <begin position="95"/>
        <end position="105"/>
    </location>
</feature>
<feature type="transmembrane region" description="Helical" evidence="2">
    <location>
        <begin position="110"/>
        <end position="131"/>
    </location>
</feature>
<evidence type="ECO:0000256" key="1">
    <source>
        <dbReference type="SAM" id="MobiDB-lite"/>
    </source>
</evidence>
<evidence type="ECO:0000256" key="2">
    <source>
        <dbReference type="SAM" id="Phobius"/>
    </source>
</evidence>
<feature type="transmembrane region" description="Helical" evidence="2">
    <location>
        <begin position="151"/>
        <end position="175"/>
    </location>
</feature>
<evidence type="ECO:0000313" key="4">
    <source>
        <dbReference type="Proteomes" id="UP001221142"/>
    </source>
</evidence>
<organism evidence="3 4">
    <name type="scientific">Roridomyces roridus</name>
    <dbReference type="NCBI Taxonomy" id="1738132"/>
    <lineage>
        <taxon>Eukaryota</taxon>
        <taxon>Fungi</taxon>
        <taxon>Dikarya</taxon>
        <taxon>Basidiomycota</taxon>
        <taxon>Agaricomycotina</taxon>
        <taxon>Agaricomycetes</taxon>
        <taxon>Agaricomycetidae</taxon>
        <taxon>Agaricales</taxon>
        <taxon>Marasmiineae</taxon>
        <taxon>Mycenaceae</taxon>
        <taxon>Roridomyces</taxon>
    </lineage>
</organism>
<accession>A0AAD7FCR2</accession>
<gene>
    <name evidence="3" type="ORF">FB45DRAFT_941275</name>
</gene>
<dbReference type="EMBL" id="JARKIF010000033">
    <property type="protein sequence ID" value="KAJ7611211.1"/>
    <property type="molecule type" value="Genomic_DNA"/>
</dbReference>